<organism evidence="1">
    <name type="scientific">Pithovirus LCDPAC02</name>
    <dbReference type="NCBI Taxonomy" id="2506601"/>
    <lineage>
        <taxon>Viruses</taxon>
        <taxon>Pithoviruses</taxon>
    </lineage>
</organism>
<reference evidence="1" key="1">
    <citation type="journal article" date="2019" name="MBio">
        <title>Virus Genomes from Deep Sea Sediments Expand the Ocean Megavirome and Support Independent Origins of Viral Gigantism.</title>
        <authorList>
            <person name="Backstrom D."/>
            <person name="Yutin N."/>
            <person name="Jorgensen S.L."/>
            <person name="Dharamshi J."/>
            <person name="Homa F."/>
            <person name="Zaremba-Niedwiedzka K."/>
            <person name="Spang A."/>
            <person name="Wolf Y.I."/>
            <person name="Koonin E.V."/>
            <person name="Ettema T.J."/>
        </authorList>
    </citation>
    <scope>NUCLEOTIDE SEQUENCE</scope>
</reference>
<gene>
    <name evidence="1" type="ORF">LCDPAC02_01000</name>
</gene>
<proteinExistence type="predicted"/>
<name>A0A481YNR4_9VIRU</name>
<evidence type="ECO:0000313" key="1">
    <source>
        <dbReference type="EMBL" id="QBK84901.1"/>
    </source>
</evidence>
<dbReference type="EMBL" id="MK500300">
    <property type="protein sequence ID" value="QBK84901.1"/>
    <property type="molecule type" value="Genomic_DNA"/>
</dbReference>
<accession>A0A481YNR4</accession>
<protein>
    <submittedName>
        <fullName evidence="1">Uncharacterized protein</fullName>
    </submittedName>
</protein>
<sequence>MLKSILIILYSDYVNEYGDVDFITNKIISEIGDNVAIRIRNCNKVNKKKLIKFYKQTWKKTETSFCRMYKLNQGNFVGYVTGKYHSPCSEKALLKYYRISKREF</sequence>